<proteinExistence type="predicted"/>
<evidence type="ECO:0000313" key="3">
    <source>
        <dbReference type="Proteomes" id="UP000813444"/>
    </source>
</evidence>
<sequence>MEQKEYSDDLILIAKVYSCLSPDQHRRLVLDFLNDYFDGGAFSMPTEEVDLIQLHRLYSRVSCLADRFFADVTHRVKNWKELYMAKLKTSNGEATPATAERSDSAKGDYKSQHSPLSTTERARLERAILRFEIYYRVFPINPDSDDLSTYTAGEQAELFISRLSTWEVEEVTSIHHYYSSVVANITFQLGEELEQAVCSAPGMMHIDPRPKSPPSGLRSLLALELRDMALWSEVDNEAVPYYISYITSLGLYFLHELVHASNARQAELISQTTSVSRQFLPEALNENIRPVIGTKKPENIASNDIEFANFGYWTFKRSSDSTYIHVYRPTSIHFPLREFGYMFWDSDRFAVSDWMEVFKEASELRYIHIANRLVWPGQPTVEERLQGIYLLHAEMQKIQQKFGSKMELWGDPYDFEFLKD</sequence>
<dbReference type="Proteomes" id="UP000813444">
    <property type="component" value="Unassembled WGS sequence"/>
</dbReference>
<protein>
    <submittedName>
        <fullName evidence="2">Uncharacterized protein</fullName>
    </submittedName>
</protein>
<dbReference type="EMBL" id="JAGPNK010000019">
    <property type="protein sequence ID" value="KAH7305293.1"/>
    <property type="molecule type" value="Genomic_DNA"/>
</dbReference>
<organism evidence="2 3">
    <name type="scientific">Stachybotrys elegans</name>
    <dbReference type="NCBI Taxonomy" id="80388"/>
    <lineage>
        <taxon>Eukaryota</taxon>
        <taxon>Fungi</taxon>
        <taxon>Dikarya</taxon>
        <taxon>Ascomycota</taxon>
        <taxon>Pezizomycotina</taxon>
        <taxon>Sordariomycetes</taxon>
        <taxon>Hypocreomycetidae</taxon>
        <taxon>Hypocreales</taxon>
        <taxon>Stachybotryaceae</taxon>
        <taxon>Stachybotrys</taxon>
    </lineage>
</organism>
<dbReference type="AlphaFoldDB" id="A0A8K0SGI8"/>
<reference evidence="2" key="1">
    <citation type="journal article" date="2021" name="Nat. Commun.">
        <title>Genetic determinants of endophytism in the Arabidopsis root mycobiome.</title>
        <authorList>
            <person name="Mesny F."/>
            <person name="Miyauchi S."/>
            <person name="Thiergart T."/>
            <person name="Pickel B."/>
            <person name="Atanasova L."/>
            <person name="Karlsson M."/>
            <person name="Huettel B."/>
            <person name="Barry K.W."/>
            <person name="Haridas S."/>
            <person name="Chen C."/>
            <person name="Bauer D."/>
            <person name="Andreopoulos W."/>
            <person name="Pangilinan J."/>
            <person name="LaButti K."/>
            <person name="Riley R."/>
            <person name="Lipzen A."/>
            <person name="Clum A."/>
            <person name="Drula E."/>
            <person name="Henrissat B."/>
            <person name="Kohler A."/>
            <person name="Grigoriev I.V."/>
            <person name="Martin F.M."/>
            <person name="Hacquard S."/>
        </authorList>
    </citation>
    <scope>NUCLEOTIDE SEQUENCE</scope>
    <source>
        <strain evidence="2">MPI-CAGE-CH-0235</strain>
    </source>
</reference>
<evidence type="ECO:0000313" key="2">
    <source>
        <dbReference type="EMBL" id="KAH7305293.1"/>
    </source>
</evidence>
<evidence type="ECO:0000256" key="1">
    <source>
        <dbReference type="SAM" id="MobiDB-lite"/>
    </source>
</evidence>
<name>A0A8K0SGI8_9HYPO</name>
<keyword evidence="3" id="KW-1185">Reference proteome</keyword>
<feature type="compositionally biased region" description="Basic and acidic residues" evidence="1">
    <location>
        <begin position="100"/>
        <end position="111"/>
    </location>
</feature>
<accession>A0A8K0SGI8</accession>
<dbReference type="OrthoDB" id="5304511at2759"/>
<comment type="caution">
    <text evidence="2">The sequence shown here is derived from an EMBL/GenBank/DDBJ whole genome shotgun (WGS) entry which is preliminary data.</text>
</comment>
<feature type="region of interest" description="Disordered" evidence="1">
    <location>
        <begin position="93"/>
        <end position="118"/>
    </location>
</feature>
<gene>
    <name evidence="2" type="ORF">B0I35DRAFT_414070</name>
</gene>